<protein>
    <submittedName>
        <fullName evidence="1">Similar to Saccharomyces cerevisiae YIL056W VHR1 Transcriptional activator</fullName>
    </submittedName>
</protein>
<keyword evidence="2" id="KW-1185">Reference proteome</keyword>
<dbReference type="InterPro" id="IPR007147">
    <property type="entry name" value="TF_Vhr"/>
</dbReference>
<sequence>MTTNRKENKQSITSTKDIRKVLKFYDEATWKRFSGRRYQLIDTFGLKDEIASEQDGKISQVANILRTEFSYPLSTTEYFERLVMAAIQCVRRNMKRSLKRQVNKISKQASHSISKSTRVSVRRIIQTQNNINKVEEKGNVPKKEIVEQVGTLNNDEDDLFVISNVLSDDPSVDVPSKKTEIKESPEVYDIEYDSIIKSVLSDIINETVPFSEQESNASHKEPDLSNFLTNCERDMESLIATKTKSEIPFSLKEKLLHSIEKSKTCSAIAKSHNSLNKFNILCNLGKSSYNTALNFIIEKFTQNQVDTLEILYDKASTDRFISDLSRQLFSTATKINLSVSLSDIALIRLFVITVGALIKDFGFDPILYPLSEMIMQHIMINYPLNKPKSTVTSRSQRISNNQHTILMTLPIDPQLANKEVYRTVTIKYGPKEQDFRFPLLSNGPPTIQEILKNCRILFNISQLNKTSFALFNENGLISDDDHLSHLFSEIQSGSLTLVIKPTDQV</sequence>
<dbReference type="AlphaFoldDB" id="A0A8H2VBJ8"/>
<evidence type="ECO:0000313" key="1">
    <source>
        <dbReference type="EMBL" id="CAB4252247.1"/>
    </source>
</evidence>
<reference evidence="1 2" key="1">
    <citation type="submission" date="2020-05" db="EMBL/GenBank/DDBJ databases">
        <authorList>
            <person name="Casaregola S."/>
            <person name="Devillers H."/>
            <person name="Grondin C."/>
        </authorList>
    </citation>
    <scope>NUCLEOTIDE SEQUENCE [LARGE SCALE GENOMIC DNA]</scope>
    <source>
        <strain evidence="1 2">CLIB 1767</strain>
    </source>
</reference>
<gene>
    <name evidence="1" type="ORF">KABA2_01S09328</name>
</gene>
<dbReference type="Proteomes" id="UP000644660">
    <property type="component" value="Unassembled WGS sequence"/>
</dbReference>
<dbReference type="Pfam" id="PF04001">
    <property type="entry name" value="Vhr1"/>
    <property type="match status" value="1"/>
</dbReference>
<accession>A0A8H2VBJ8</accession>
<dbReference type="RefSeq" id="XP_041404285.1">
    <property type="nucleotide sequence ID" value="XM_041548351.1"/>
</dbReference>
<dbReference type="GeneID" id="64855371"/>
<dbReference type="EMBL" id="CAEFZW010000001">
    <property type="protein sequence ID" value="CAB4252247.1"/>
    <property type="molecule type" value="Genomic_DNA"/>
</dbReference>
<comment type="caution">
    <text evidence="1">The sequence shown here is derived from an EMBL/GenBank/DDBJ whole genome shotgun (WGS) entry which is preliminary data.</text>
</comment>
<proteinExistence type="predicted"/>
<name>A0A8H2VBJ8_9SACH</name>
<evidence type="ECO:0000313" key="2">
    <source>
        <dbReference type="Proteomes" id="UP000644660"/>
    </source>
</evidence>
<organism evidence="1 2">
    <name type="scientific">Maudiozyma barnettii</name>
    <dbReference type="NCBI Taxonomy" id="61262"/>
    <lineage>
        <taxon>Eukaryota</taxon>
        <taxon>Fungi</taxon>
        <taxon>Dikarya</taxon>
        <taxon>Ascomycota</taxon>
        <taxon>Saccharomycotina</taxon>
        <taxon>Saccharomycetes</taxon>
        <taxon>Saccharomycetales</taxon>
        <taxon>Saccharomycetaceae</taxon>
        <taxon>Maudiozyma</taxon>
    </lineage>
</organism>
<dbReference type="OrthoDB" id="4089008at2759"/>